<reference evidence="3" key="1">
    <citation type="journal article" date="2019" name="bioRxiv">
        <title>The Genome of the Zebra Mussel, Dreissena polymorpha: A Resource for Invasive Species Research.</title>
        <authorList>
            <person name="McCartney M.A."/>
            <person name="Auch B."/>
            <person name="Kono T."/>
            <person name="Mallez S."/>
            <person name="Zhang Y."/>
            <person name="Obille A."/>
            <person name="Becker A."/>
            <person name="Abrahante J.E."/>
            <person name="Garbe J."/>
            <person name="Badalamenti J.P."/>
            <person name="Herman A."/>
            <person name="Mangelson H."/>
            <person name="Liachko I."/>
            <person name="Sullivan S."/>
            <person name="Sone E.D."/>
            <person name="Koren S."/>
            <person name="Silverstein K.A.T."/>
            <person name="Beckman K.B."/>
            <person name="Gohl D.M."/>
        </authorList>
    </citation>
    <scope>NUCLEOTIDE SEQUENCE</scope>
    <source>
        <strain evidence="3">Duluth1</strain>
        <tissue evidence="3">Whole animal</tissue>
    </source>
</reference>
<dbReference type="SMART" id="SM01265">
    <property type="entry name" value="Mab-21"/>
    <property type="match status" value="1"/>
</dbReference>
<name>A0A9D4CUA6_DREPO</name>
<accession>A0A9D4CUA6</accession>
<proteinExistence type="predicted"/>
<keyword evidence="4" id="KW-1185">Reference proteome</keyword>
<dbReference type="EMBL" id="JAIWYP010000011">
    <property type="protein sequence ID" value="KAH3733591.1"/>
    <property type="molecule type" value="Genomic_DNA"/>
</dbReference>
<organism evidence="3 4">
    <name type="scientific">Dreissena polymorpha</name>
    <name type="common">Zebra mussel</name>
    <name type="synonym">Mytilus polymorpha</name>
    <dbReference type="NCBI Taxonomy" id="45954"/>
    <lineage>
        <taxon>Eukaryota</taxon>
        <taxon>Metazoa</taxon>
        <taxon>Spiralia</taxon>
        <taxon>Lophotrochozoa</taxon>
        <taxon>Mollusca</taxon>
        <taxon>Bivalvia</taxon>
        <taxon>Autobranchia</taxon>
        <taxon>Heteroconchia</taxon>
        <taxon>Euheterodonta</taxon>
        <taxon>Imparidentia</taxon>
        <taxon>Neoheterodontei</taxon>
        <taxon>Myida</taxon>
        <taxon>Dreissenoidea</taxon>
        <taxon>Dreissenidae</taxon>
        <taxon>Dreissena</taxon>
    </lineage>
</organism>
<sequence>MAEGGVVYTRSETGSDHRHSGLYSRHSRNYVESVSVEICTIMTRLGYGEEIRRWRVEKYRGLDRLRNKRSTDVISITAGSKAEGLTGYFESDKDTLYILKHVLCVEAGTNLDTIPDDIDVFRMDTREYPGHCILLQERPATIPSAQIYNSLCHNGYGEVLLSSRLFQDYMYICQDLYMPPLLSRYAEPTGPSRPVVGLDIIYDDIVDAIPCHCPSILQRWAARPRHWPSPVIVQKVVSFGACVTPVGHKGSDNKHIEWRICFNIGETELVNNLNGTQAKVYVILKMILKDLLKPTKKEITSYVLKNIILWQAENTQPTEFYERSLLHWLYDGLRQLRTAIDKKHLCYYMIPERNLMAACGLEDALQRKWVADITDMMDEGPRVILRLEKIRKAIVASPEPMLWFSQKRMEVEMLYLELQNRLTQITNENGDLDLGYLALEFYSCLNVSDVLGRIRQEGNPAIGPIDVLIRLLM</sequence>
<evidence type="ECO:0000256" key="1">
    <source>
        <dbReference type="SAM" id="MobiDB-lite"/>
    </source>
</evidence>
<dbReference type="InterPro" id="IPR024810">
    <property type="entry name" value="MAB21L/cGLR"/>
</dbReference>
<feature type="region of interest" description="Disordered" evidence="1">
    <location>
        <begin position="1"/>
        <end position="22"/>
    </location>
</feature>
<evidence type="ECO:0000259" key="2">
    <source>
        <dbReference type="Pfam" id="PF20266"/>
    </source>
</evidence>
<dbReference type="PANTHER" id="PTHR10656:SF69">
    <property type="entry name" value="MAB-21-LIKE HHH_H2TH-LIKE DOMAIN-CONTAINING PROTEIN"/>
    <property type="match status" value="1"/>
</dbReference>
<dbReference type="PANTHER" id="PTHR10656">
    <property type="entry name" value="CELL FATE DETERMINING PROTEIN MAB21-RELATED"/>
    <property type="match status" value="1"/>
</dbReference>
<evidence type="ECO:0000313" key="4">
    <source>
        <dbReference type="Proteomes" id="UP000828390"/>
    </source>
</evidence>
<dbReference type="AlphaFoldDB" id="A0A9D4CUA6"/>
<gene>
    <name evidence="3" type="ORF">DPMN_040022</name>
</gene>
<reference evidence="3" key="2">
    <citation type="submission" date="2020-11" db="EMBL/GenBank/DDBJ databases">
        <authorList>
            <person name="McCartney M.A."/>
            <person name="Auch B."/>
            <person name="Kono T."/>
            <person name="Mallez S."/>
            <person name="Becker A."/>
            <person name="Gohl D.M."/>
            <person name="Silverstein K.A.T."/>
            <person name="Koren S."/>
            <person name="Bechman K.B."/>
            <person name="Herman A."/>
            <person name="Abrahante J.E."/>
            <person name="Garbe J."/>
        </authorList>
    </citation>
    <scope>NUCLEOTIDE SEQUENCE</scope>
    <source>
        <strain evidence="3">Duluth1</strain>
        <tissue evidence="3">Whole animal</tissue>
    </source>
</reference>
<evidence type="ECO:0000313" key="3">
    <source>
        <dbReference type="EMBL" id="KAH3733591.1"/>
    </source>
</evidence>
<dbReference type="Proteomes" id="UP000828390">
    <property type="component" value="Unassembled WGS sequence"/>
</dbReference>
<dbReference type="Gene3D" id="1.10.1410.40">
    <property type="match status" value="1"/>
</dbReference>
<dbReference type="Pfam" id="PF20266">
    <property type="entry name" value="Mab-21_C"/>
    <property type="match status" value="1"/>
</dbReference>
<comment type="caution">
    <text evidence="3">The sequence shown here is derived from an EMBL/GenBank/DDBJ whole genome shotgun (WGS) entry which is preliminary data.</text>
</comment>
<protein>
    <recommendedName>
        <fullName evidence="2">Mab-21-like HhH/H2TH-like domain-containing protein</fullName>
    </recommendedName>
</protein>
<dbReference type="InterPro" id="IPR046906">
    <property type="entry name" value="Mab-21_HhH/H2TH-like"/>
</dbReference>
<feature type="domain" description="Mab-21-like HhH/H2TH-like" evidence="2">
    <location>
        <begin position="279"/>
        <end position="359"/>
    </location>
</feature>